<keyword evidence="3" id="KW-0560">Oxidoreductase</keyword>
<comment type="similarity">
    <text evidence="1">Belongs to the short-chain dehydrogenases/reductases (SDR) family.</text>
</comment>
<name>A0A9X2LBT9_9PROT</name>
<evidence type="ECO:0000256" key="1">
    <source>
        <dbReference type="ARBA" id="ARBA00006484"/>
    </source>
</evidence>
<organism evidence="4 5">
    <name type="scientific">Parvularcula maris</name>
    <dbReference type="NCBI Taxonomy" id="2965077"/>
    <lineage>
        <taxon>Bacteria</taxon>
        <taxon>Pseudomonadati</taxon>
        <taxon>Pseudomonadota</taxon>
        <taxon>Alphaproteobacteria</taxon>
        <taxon>Parvularculales</taxon>
        <taxon>Parvularculaceae</taxon>
        <taxon>Parvularcula</taxon>
    </lineage>
</organism>
<dbReference type="InterPro" id="IPR036291">
    <property type="entry name" value="NAD(P)-bd_dom_sf"/>
</dbReference>
<dbReference type="InterPro" id="IPR002347">
    <property type="entry name" value="SDR_fam"/>
</dbReference>
<dbReference type="AlphaFoldDB" id="A0A9X2LBT9"/>
<keyword evidence="2" id="KW-0521">NADP</keyword>
<sequence length="260" mass="27032">MTNPAELFAVKGRTAVITGGSRGIGLDMATAFAANGARVIVSSRKEQAVDAAVEELSKHGEAYGLAADLGTVEGAKALTEFVSSKTDKVDILVNNAGATWGATLEDFPEDGWDKIMNVNLKGPFFLVQQMLPLLKAAATKEQPAKIINIASVEGMRAGRMETYSYGASKSALIHLTEHLALQLAGRNITVNAIAPGPFATKMMAGTIAMAGEDNIAGMVPLKRLGQSEDLYATALYLGSNASNYVTGQTLALGGGLGTIA</sequence>
<evidence type="ECO:0000256" key="2">
    <source>
        <dbReference type="ARBA" id="ARBA00022857"/>
    </source>
</evidence>
<dbReference type="PANTHER" id="PTHR43618">
    <property type="entry name" value="7-ALPHA-HYDROXYSTEROID DEHYDROGENASE"/>
    <property type="match status" value="1"/>
</dbReference>
<gene>
    <name evidence="4" type="ORF">NOG11_14615</name>
</gene>
<proteinExistence type="inferred from homology"/>
<dbReference type="Pfam" id="PF13561">
    <property type="entry name" value="adh_short_C2"/>
    <property type="match status" value="1"/>
</dbReference>
<protein>
    <submittedName>
        <fullName evidence="4">SDR family oxidoreductase</fullName>
    </submittedName>
</protein>
<evidence type="ECO:0000256" key="3">
    <source>
        <dbReference type="ARBA" id="ARBA00023002"/>
    </source>
</evidence>
<dbReference type="PRINTS" id="PR00080">
    <property type="entry name" value="SDRFAMILY"/>
</dbReference>
<dbReference type="PRINTS" id="PR00081">
    <property type="entry name" value="GDHRDH"/>
</dbReference>
<accession>A0A9X2LBT9</accession>
<dbReference type="PANTHER" id="PTHR43618:SF8">
    <property type="entry name" value="7ALPHA-HYDROXYSTEROID DEHYDROGENASE"/>
    <property type="match status" value="1"/>
</dbReference>
<dbReference type="Gene3D" id="3.40.50.720">
    <property type="entry name" value="NAD(P)-binding Rossmann-like Domain"/>
    <property type="match status" value="1"/>
</dbReference>
<dbReference type="RefSeq" id="WP_256620552.1">
    <property type="nucleotide sequence ID" value="NZ_JANIBC010000023.1"/>
</dbReference>
<dbReference type="SUPFAM" id="SSF51735">
    <property type="entry name" value="NAD(P)-binding Rossmann-fold domains"/>
    <property type="match status" value="1"/>
</dbReference>
<dbReference type="FunFam" id="3.40.50.720:FF:000084">
    <property type="entry name" value="Short-chain dehydrogenase reductase"/>
    <property type="match status" value="1"/>
</dbReference>
<dbReference type="InterPro" id="IPR052178">
    <property type="entry name" value="Sec_Metab_Biosynth_SDR"/>
</dbReference>
<reference evidence="4" key="1">
    <citation type="submission" date="2022-07" db="EMBL/GenBank/DDBJ databases">
        <title>Parvularcula maris sp. nov., an algicidal bacterium isolated from seawater.</title>
        <authorList>
            <person name="Li F."/>
        </authorList>
    </citation>
    <scope>NUCLEOTIDE SEQUENCE</scope>
    <source>
        <strain evidence="4">BGMRC 0090</strain>
    </source>
</reference>
<dbReference type="InterPro" id="IPR020904">
    <property type="entry name" value="Sc_DH/Rdtase_CS"/>
</dbReference>
<comment type="caution">
    <text evidence="4">The sequence shown here is derived from an EMBL/GenBank/DDBJ whole genome shotgun (WGS) entry which is preliminary data.</text>
</comment>
<dbReference type="Proteomes" id="UP001142610">
    <property type="component" value="Unassembled WGS sequence"/>
</dbReference>
<dbReference type="GO" id="GO:0016491">
    <property type="term" value="F:oxidoreductase activity"/>
    <property type="evidence" value="ECO:0007669"/>
    <property type="project" value="UniProtKB-KW"/>
</dbReference>
<dbReference type="PROSITE" id="PS00061">
    <property type="entry name" value="ADH_SHORT"/>
    <property type="match status" value="1"/>
</dbReference>
<evidence type="ECO:0000313" key="5">
    <source>
        <dbReference type="Proteomes" id="UP001142610"/>
    </source>
</evidence>
<dbReference type="EMBL" id="JANIBC010000023">
    <property type="protein sequence ID" value="MCQ8186613.1"/>
    <property type="molecule type" value="Genomic_DNA"/>
</dbReference>
<evidence type="ECO:0000313" key="4">
    <source>
        <dbReference type="EMBL" id="MCQ8186613.1"/>
    </source>
</evidence>
<keyword evidence="5" id="KW-1185">Reference proteome</keyword>